<sequence>MASVRIPYDSFTLSAVVAELGAYVGGKVQGIRQPNETDIAIALYSRGEAMLLLSCDPMFARAHFITKRPSTLPNPPAFVAALRSRIEGGTLIDVRQIQGDRVLELRFETETGTYLFVAELMGKHSNLILVEPGGRVFAAAKWVGKGKSFRLIQPGVPYQWPPVLIGGEDLKPSPFYRKLTEALGHPPELGRPVLSPGHGAYPSSVAALNLPEFPRQSISIALEQHYSQAIPSYEADQLRTGLLTQLRRVLLARETALFDLDQALQAGEKAGRWQRFGELLLAYRPVIVEGATSVAAWDYDGNEVQIRVDSELDFKENANRYFERAKKAKGSMGIVRDQIGRLDADRAALEALIVRVESAVRLDEMRALQEEARGKRWLIQQTTQTTVKEDRPYEGHRIRELVGPGGWTVLYGENAEANDYLTLRVAKPDDWWLHIRGNTSAHVVVVTRKQPDRVQRETLEFAAKVAVQHSPSKHGGYIPVDYTLRKYVRKPRGAAKGSALYTHEKTLHIQP</sequence>
<keyword evidence="3" id="KW-1185">Reference proteome</keyword>
<protein>
    <submittedName>
        <fullName evidence="2">Fibronectin-binding A domain-containing protein</fullName>
    </submittedName>
</protein>
<dbReference type="AlphaFoldDB" id="A0A068NWE2"/>
<dbReference type="STRING" id="661478.OP10G_3687"/>
<dbReference type="OrthoDB" id="9766163at2"/>
<evidence type="ECO:0000313" key="3">
    <source>
        <dbReference type="Proteomes" id="UP000027982"/>
    </source>
</evidence>
<dbReference type="GO" id="GO:0043023">
    <property type="term" value="F:ribosomal large subunit binding"/>
    <property type="evidence" value="ECO:0007669"/>
    <property type="project" value="TreeGrafter"/>
</dbReference>
<dbReference type="eggNOG" id="COG1293">
    <property type="taxonomic scope" value="Bacteria"/>
</dbReference>
<reference evidence="2 3" key="1">
    <citation type="journal article" date="2014" name="PLoS ONE">
        <title>The first complete genome sequence of the class fimbriimonadia in the phylum armatimonadetes.</title>
        <authorList>
            <person name="Hu Z.Y."/>
            <person name="Wang Y.Z."/>
            <person name="Im W.T."/>
            <person name="Wang S.Y."/>
            <person name="Zhao G.P."/>
            <person name="Zheng H.J."/>
            <person name="Quan Z.X."/>
        </authorList>
    </citation>
    <scope>NUCLEOTIDE SEQUENCE [LARGE SCALE GENOMIC DNA]</scope>
    <source>
        <strain evidence="2">Gsoil 348</strain>
    </source>
</reference>
<dbReference type="RefSeq" id="WP_025229023.1">
    <property type="nucleotide sequence ID" value="NZ_CP007139.1"/>
</dbReference>
<name>A0A068NWE2_FIMGI</name>
<dbReference type="Pfam" id="PF05833">
    <property type="entry name" value="NFACT_N"/>
    <property type="match status" value="2"/>
</dbReference>
<dbReference type="PANTHER" id="PTHR15239:SF6">
    <property type="entry name" value="RIBOSOME QUALITY CONTROL COMPLEX SUBUNIT NEMF"/>
    <property type="match status" value="1"/>
</dbReference>
<dbReference type="EMBL" id="CP007139">
    <property type="protein sequence ID" value="AIE87055.1"/>
    <property type="molecule type" value="Genomic_DNA"/>
</dbReference>
<evidence type="ECO:0000313" key="2">
    <source>
        <dbReference type="EMBL" id="AIE87055.1"/>
    </source>
</evidence>
<dbReference type="Gene3D" id="2.30.310.10">
    <property type="entry name" value="ibrinogen binding protein from staphylococcus aureus domain"/>
    <property type="match status" value="1"/>
</dbReference>
<evidence type="ECO:0000259" key="1">
    <source>
        <dbReference type="Pfam" id="PF05670"/>
    </source>
</evidence>
<dbReference type="InterPro" id="IPR008532">
    <property type="entry name" value="NFACT_RNA-bd"/>
</dbReference>
<gene>
    <name evidence="2" type="ORF">OP10G_3687</name>
</gene>
<dbReference type="HOGENOM" id="CLU_022481_2_1_0"/>
<dbReference type="GO" id="GO:1990112">
    <property type="term" value="C:RQC complex"/>
    <property type="evidence" value="ECO:0007669"/>
    <property type="project" value="TreeGrafter"/>
</dbReference>
<organism evidence="2 3">
    <name type="scientific">Fimbriimonas ginsengisoli Gsoil 348</name>
    <dbReference type="NCBI Taxonomy" id="661478"/>
    <lineage>
        <taxon>Bacteria</taxon>
        <taxon>Bacillati</taxon>
        <taxon>Armatimonadota</taxon>
        <taxon>Fimbriimonadia</taxon>
        <taxon>Fimbriimonadales</taxon>
        <taxon>Fimbriimonadaceae</taxon>
        <taxon>Fimbriimonas</taxon>
    </lineage>
</organism>
<dbReference type="GO" id="GO:0072344">
    <property type="term" value="P:rescue of stalled ribosome"/>
    <property type="evidence" value="ECO:0007669"/>
    <property type="project" value="TreeGrafter"/>
</dbReference>
<proteinExistence type="predicted"/>
<dbReference type="Proteomes" id="UP000027982">
    <property type="component" value="Chromosome"/>
</dbReference>
<dbReference type="KEGG" id="fgi:OP10G_3687"/>
<feature type="domain" description="NFACT RNA-binding" evidence="1">
    <location>
        <begin position="406"/>
        <end position="491"/>
    </location>
</feature>
<dbReference type="Pfam" id="PF05670">
    <property type="entry name" value="NFACT-R_1"/>
    <property type="match status" value="1"/>
</dbReference>
<dbReference type="PANTHER" id="PTHR15239">
    <property type="entry name" value="NUCLEAR EXPORT MEDIATOR FACTOR NEMF"/>
    <property type="match status" value="1"/>
</dbReference>
<dbReference type="GO" id="GO:0000049">
    <property type="term" value="F:tRNA binding"/>
    <property type="evidence" value="ECO:0007669"/>
    <property type="project" value="TreeGrafter"/>
</dbReference>
<accession>A0A068NWE2</accession>
<dbReference type="InterPro" id="IPR051608">
    <property type="entry name" value="RQC_Subunit_NEMF"/>
</dbReference>